<protein>
    <submittedName>
        <fullName evidence="2">Uncharacterized protein</fullName>
    </submittedName>
</protein>
<gene>
    <name evidence="2" type="ORF">M2283_005345</name>
</gene>
<dbReference type="Pfam" id="PF19934">
    <property type="entry name" value="DUF6397"/>
    <property type="match status" value="1"/>
</dbReference>
<proteinExistence type="predicted"/>
<evidence type="ECO:0000313" key="2">
    <source>
        <dbReference type="EMBL" id="MDH6218013.1"/>
    </source>
</evidence>
<feature type="region of interest" description="Disordered" evidence="1">
    <location>
        <begin position="66"/>
        <end position="133"/>
    </location>
</feature>
<dbReference type="EMBL" id="JARXVH010000008">
    <property type="protein sequence ID" value="MDH6218013.1"/>
    <property type="molecule type" value="Genomic_DNA"/>
</dbReference>
<reference evidence="2 3" key="1">
    <citation type="submission" date="2023-04" db="EMBL/GenBank/DDBJ databases">
        <title>Forest soil microbial communities from Buena Vista Peninsula, Colon Province, Panama.</title>
        <authorList>
            <person name="Bouskill N."/>
        </authorList>
    </citation>
    <scope>NUCLEOTIDE SEQUENCE [LARGE SCALE GENOMIC DNA]</scope>
    <source>
        <strain evidence="2 3">GGS1</strain>
    </source>
</reference>
<organism evidence="2 3">
    <name type="scientific">Streptomyces pseudovenezuelae</name>
    <dbReference type="NCBI Taxonomy" id="67350"/>
    <lineage>
        <taxon>Bacteria</taxon>
        <taxon>Bacillati</taxon>
        <taxon>Actinomycetota</taxon>
        <taxon>Actinomycetes</taxon>
        <taxon>Kitasatosporales</taxon>
        <taxon>Streptomycetaceae</taxon>
        <taxon>Streptomyces</taxon>
        <taxon>Streptomyces aurantiacus group</taxon>
    </lineage>
</organism>
<name>A0ABT6LNX2_9ACTN</name>
<dbReference type="Proteomes" id="UP001160499">
    <property type="component" value="Unassembled WGS sequence"/>
</dbReference>
<dbReference type="InterPro" id="IPR045652">
    <property type="entry name" value="DUF6397"/>
</dbReference>
<feature type="compositionally biased region" description="Basic and acidic residues" evidence="1">
    <location>
        <begin position="109"/>
        <end position="122"/>
    </location>
</feature>
<comment type="caution">
    <text evidence="2">The sequence shown here is derived from an EMBL/GenBank/DDBJ whole genome shotgun (WGS) entry which is preliminary data.</text>
</comment>
<evidence type="ECO:0000313" key="3">
    <source>
        <dbReference type="Proteomes" id="UP001160499"/>
    </source>
</evidence>
<keyword evidence="3" id="KW-1185">Reference proteome</keyword>
<evidence type="ECO:0000256" key="1">
    <source>
        <dbReference type="SAM" id="MobiDB-lite"/>
    </source>
</evidence>
<accession>A0ABT6LNX2</accession>
<sequence length="133" mass="14752">MASLLDPVQIAEIVQDPYERSHLSRFRPRQVSHGAPGSPAAQLAERIMTADHPDEIGWLRADLAQAVNEARTDHPAPRPTPNQTVPRPTEAPATPRQRSEPTAPPQVAHLDDPAHQEPERSRGLLSRLLRRNP</sequence>